<proteinExistence type="predicted"/>
<evidence type="ECO:0000256" key="1">
    <source>
        <dbReference type="ARBA" id="ARBA00023125"/>
    </source>
</evidence>
<evidence type="ECO:0000259" key="3">
    <source>
        <dbReference type="PROSITE" id="PS50977"/>
    </source>
</evidence>
<dbReference type="Pfam" id="PF00440">
    <property type="entry name" value="TetR_N"/>
    <property type="match status" value="1"/>
</dbReference>
<organism evidence="4">
    <name type="scientific">Paraconexibacter sp. AEG42_29</name>
    <dbReference type="NCBI Taxonomy" id="2997339"/>
    <lineage>
        <taxon>Bacteria</taxon>
        <taxon>Bacillati</taxon>
        <taxon>Actinomycetota</taxon>
        <taxon>Thermoleophilia</taxon>
        <taxon>Solirubrobacterales</taxon>
        <taxon>Paraconexibacteraceae</taxon>
        <taxon>Paraconexibacter</taxon>
    </lineage>
</organism>
<gene>
    <name evidence="4" type="ORF">DSM112329_04168</name>
</gene>
<dbReference type="PROSITE" id="PS50977">
    <property type="entry name" value="HTH_TETR_2"/>
    <property type="match status" value="1"/>
</dbReference>
<dbReference type="InterPro" id="IPR001647">
    <property type="entry name" value="HTH_TetR"/>
</dbReference>
<dbReference type="EMBL" id="CP114014">
    <property type="protein sequence ID" value="XAY07287.1"/>
    <property type="molecule type" value="Genomic_DNA"/>
</dbReference>
<dbReference type="InterPro" id="IPR009057">
    <property type="entry name" value="Homeodomain-like_sf"/>
</dbReference>
<dbReference type="SUPFAM" id="SSF46689">
    <property type="entry name" value="Homeodomain-like"/>
    <property type="match status" value="1"/>
</dbReference>
<evidence type="ECO:0000256" key="2">
    <source>
        <dbReference type="PROSITE-ProRule" id="PRU00335"/>
    </source>
</evidence>
<dbReference type="Gene3D" id="1.10.357.10">
    <property type="entry name" value="Tetracycline Repressor, domain 2"/>
    <property type="match status" value="1"/>
</dbReference>
<name>A0AAU7AZY0_9ACTN</name>
<reference evidence="4" key="1">
    <citation type="submission" date="2022-12" db="EMBL/GenBank/DDBJ databases">
        <title>Paraconexibacter alkalitolerans sp. nov. and Baekduia alba sp. nov., isolated from soil and emended description of the genera Paraconexibacter (Chun et al., 2020) and Baekduia (An et al., 2020).</title>
        <authorList>
            <person name="Vieira S."/>
            <person name="Huber K.J."/>
            <person name="Geppert A."/>
            <person name="Wolf J."/>
            <person name="Neumann-Schaal M."/>
            <person name="Muesken M."/>
            <person name="Overmann J."/>
        </authorList>
    </citation>
    <scope>NUCLEOTIDE SEQUENCE</scope>
    <source>
        <strain evidence="4">AEG42_29</strain>
    </source>
</reference>
<evidence type="ECO:0000313" key="4">
    <source>
        <dbReference type="EMBL" id="XAY07287.1"/>
    </source>
</evidence>
<dbReference type="AlphaFoldDB" id="A0AAU7AZY0"/>
<dbReference type="GO" id="GO:0000976">
    <property type="term" value="F:transcription cis-regulatory region binding"/>
    <property type="evidence" value="ECO:0007669"/>
    <property type="project" value="TreeGrafter"/>
</dbReference>
<feature type="DNA-binding region" description="H-T-H motif" evidence="2">
    <location>
        <begin position="39"/>
        <end position="58"/>
    </location>
</feature>
<protein>
    <submittedName>
        <fullName evidence="4">HTH-type transcriptional regulator</fullName>
    </submittedName>
</protein>
<accession>A0AAU7AZY0</accession>
<dbReference type="KEGG" id="parq:DSM112329_04168"/>
<dbReference type="RefSeq" id="WP_354698486.1">
    <property type="nucleotide sequence ID" value="NZ_CP114014.1"/>
</dbReference>
<dbReference type="PANTHER" id="PTHR30055:SF226">
    <property type="entry name" value="HTH-TYPE TRANSCRIPTIONAL REGULATOR PKSA"/>
    <property type="match status" value="1"/>
</dbReference>
<keyword evidence="1 2" id="KW-0238">DNA-binding</keyword>
<feature type="domain" description="HTH tetR-type" evidence="3">
    <location>
        <begin position="16"/>
        <end position="76"/>
    </location>
</feature>
<dbReference type="InterPro" id="IPR050109">
    <property type="entry name" value="HTH-type_TetR-like_transc_reg"/>
</dbReference>
<dbReference type="PRINTS" id="PR00455">
    <property type="entry name" value="HTHTETR"/>
</dbReference>
<dbReference type="GO" id="GO:0003700">
    <property type="term" value="F:DNA-binding transcription factor activity"/>
    <property type="evidence" value="ECO:0007669"/>
    <property type="project" value="TreeGrafter"/>
</dbReference>
<dbReference type="PANTHER" id="PTHR30055">
    <property type="entry name" value="HTH-TYPE TRANSCRIPTIONAL REGULATOR RUTR"/>
    <property type="match status" value="1"/>
</dbReference>
<sequence length="203" mass="22252">MAAPLPALEPQQQRSIETRRRLLDAAVEELLENGYGKVTTVSVARRAQVTRGAQQHHFPNKDVLVAEAVRHLARRQSDELAAQLAALRQGKARVANALDLIYAQYGGPLFAAMFELSLAARHEPALRDLVREEEQGMAGTVHALGRVIFGPAALRSADFAARWAAALSTIRGIAVLRILGHSERALQRQWRFARGQIVAALSQ</sequence>